<evidence type="ECO:0000256" key="1">
    <source>
        <dbReference type="SAM" id="MobiDB-lite"/>
    </source>
</evidence>
<feature type="compositionally biased region" description="Basic and acidic residues" evidence="1">
    <location>
        <begin position="8"/>
        <end position="38"/>
    </location>
</feature>
<protein>
    <submittedName>
        <fullName evidence="2">Uncharacterized protein</fullName>
    </submittedName>
</protein>
<feature type="region of interest" description="Disordered" evidence="1">
    <location>
        <begin position="217"/>
        <end position="245"/>
    </location>
</feature>
<keyword evidence="3" id="KW-1185">Reference proteome</keyword>
<dbReference type="EMBL" id="CAJPWZ010000344">
    <property type="protein sequence ID" value="CAG2190933.1"/>
    <property type="molecule type" value="Genomic_DNA"/>
</dbReference>
<accession>A0A8S3Q3M2</accession>
<evidence type="ECO:0000313" key="3">
    <source>
        <dbReference type="Proteomes" id="UP000683360"/>
    </source>
</evidence>
<gene>
    <name evidence="2" type="ORF">MEDL_6168</name>
</gene>
<feature type="compositionally biased region" description="Basic residues" evidence="1">
    <location>
        <begin position="236"/>
        <end position="245"/>
    </location>
</feature>
<reference evidence="2" key="1">
    <citation type="submission" date="2021-03" db="EMBL/GenBank/DDBJ databases">
        <authorList>
            <person name="Bekaert M."/>
        </authorList>
    </citation>
    <scope>NUCLEOTIDE SEQUENCE</scope>
</reference>
<feature type="region of interest" description="Disordered" evidence="1">
    <location>
        <begin position="152"/>
        <end position="173"/>
    </location>
</feature>
<sequence length="245" mass="27282">MKSKHHKADNIDSDKEENTSKSKDLLIRSSESAKRQDPGDILVQDSDESANSEKEENRTTLRLPGVRSSLAGRLGPDIIAVGSKSVDVKGLTVDNPDKQTDKGGGKVTDKKSIALCATCKKRKISYTVVDNNPRYQELLLTVYSFHYTRSDKTDRKEGEYTAEPTEEMTSQDQTILDDDRNRPCIPQDDPACTPGAEGLRVDLQHILQVCQHLKQLRKSGRKDNSRSTTTDLPVRVGKRKLVSSD</sequence>
<proteinExistence type="predicted"/>
<organism evidence="2 3">
    <name type="scientific">Mytilus edulis</name>
    <name type="common">Blue mussel</name>
    <dbReference type="NCBI Taxonomy" id="6550"/>
    <lineage>
        <taxon>Eukaryota</taxon>
        <taxon>Metazoa</taxon>
        <taxon>Spiralia</taxon>
        <taxon>Lophotrochozoa</taxon>
        <taxon>Mollusca</taxon>
        <taxon>Bivalvia</taxon>
        <taxon>Autobranchia</taxon>
        <taxon>Pteriomorphia</taxon>
        <taxon>Mytilida</taxon>
        <taxon>Mytiloidea</taxon>
        <taxon>Mytilidae</taxon>
        <taxon>Mytilinae</taxon>
        <taxon>Mytilus</taxon>
    </lineage>
</organism>
<dbReference type="AlphaFoldDB" id="A0A8S3Q3M2"/>
<feature type="region of interest" description="Disordered" evidence="1">
    <location>
        <begin position="1"/>
        <end position="69"/>
    </location>
</feature>
<dbReference type="Proteomes" id="UP000683360">
    <property type="component" value="Unassembled WGS sequence"/>
</dbReference>
<evidence type="ECO:0000313" key="2">
    <source>
        <dbReference type="EMBL" id="CAG2190933.1"/>
    </source>
</evidence>
<name>A0A8S3Q3M2_MYTED</name>
<comment type="caution">
    <text evidence="2">The sequence shown here is derived from an EMBL/GenBank/DDBJ whole genome shotgun (WGS) entry which is preliminary data.</text>
</comment>